<comment type="caution">
    <text evidence="2">The sequence shown here is derived from an EMBL/GenBank/DDBJ whole genome shotgun (WGS) entry which is preliminary data.</text>
</comment>
<evidence type="ECO:0000259" key="1">
    <source>
        <dbReference type="Pfam" id="PF06071"/>
    </source>
</evidence>
<name>A0ABR9U3W9_9NOSO</name>
<dbReference type="EMBL" id="JADEXF010000822">
    <property type="protein sequence ID" value="MBE9107354.1"/>
    <property type="molecule type" value="Genomic_DNA"/>
</dbReference>
<feature type="domain" description="YchF C-terminal" evidence="1">
    <location>
        <begin position="5"/>
        <end position="88"/>
    </location>
</feature>
<dbReference type="InterPro" id="IPR013029">
    <property type="entry name" value="YchF_C"/>
</dbReference>
<accession>A0ABR9U3W9</accession>
<dbReference type="Gene3D" id="3.10.20.30">
    <property type="match status" value="1"/>
</dbReference>
<dbReference type="InterPro" id="IPR012675">
    <property type="entry name" value="Beta-grasp_dom_sf"/>
</dbReference>
<dbReference type="Pfam" id="PF06071">
    <property type="entry name" value="YchF-GTPase_C"/>
    <property type="match status" value="1"/>
</dbReference>
<dbReference type="PANTHER" id="PTHR23305">
    <property type="entry name" value="OBG GTPASE FAMILY"/>
    <property type="match status" value="1"/>
</dbReference>
<dbReference type="RefSeq" id="WP_194047100.1">
    <property type="nucleotide sequence ID" value="NZ_JADEXF010000822.1"/>
</dbReference>
<reference evidence="2 3" key="1">
    <citation type="submission" date="2020-10" db="EMBL/GenBank/DDBJ databases">
        <authorList>
            <person name="Castelo-Branco R."/>
            <person name="Eusebio N."/>
            <person name="Adriana R."/>
            <person name="Vieira A."/>
            <person name="Brugerolle De Fraissinette N."/>
            <person name="Rezende De Castro R."/>
            <person name="Schneider M.P."/>
            <person name="Vasconcelos V."/>
            <person name="Leao P.N."/>
        </authorList>
    </citation>
    <scope>NUCLEOTIDE SEQUENCE [LARGE SCALE GENOMIC DNA]</scope>
    <source>
        <strain evidence="2 3">LEGE 07299</strain>
    </source>
</reference>
<dbReference type="PANTHER" id="PTHR23305:SF18">
    <property type="entry name" value="OBG-TYPE G DOMAIN-CONTAINING PROTEIN"/>
    <property type="match status" value="1"/>
</dbReference>
<protein>
    <submittedName>
        <fullName evidence="2">DUF933 domain-containing protein</fullName>
    </submittedName>
</protein>
<dbReference type="InterPro" id="IPR012676">
    <property type="entry name" value="TGS-like"/>
</dbReference>
<gene>
    <name evidence="2" type="ORF">IQ229_21200</name>
</gene>
<proteinExistence type="predicted"/>
<dbReference type="SUPFAM" id="SSF81271">
    <property type="entry name" value="TGS-like"/>
    <property type="match status" value="1"/>
</dbReference>
<feature type="non-terminal residue" evidence="2">
    <location>
        <position position="1"/>
    </location>
</feature>
<dbReference type="Proteomes" id="UP000647836">
    <property type="component" value="Unassembled WGS sequence"/>
</dbReference>
<sequence>TLLGLRTYFTCGPKETRAWTINAGMSAPQAAGVIHSDFERGFIRAETVAYKDLVTTGSMNAAKEKGLVRSEGKEYVVQEGDVMLFRFNV</sequence>
<keyword evidence="3" id="KW-1185">Reference proteome</keyword>
<evidence type="ECO:0000313" key="3">
    <source>
        <dbReference type="Proteomes" id="UP000647836"/>
    </source>
</evidence>
<dbReference type="CDD" id="cd04867">
    <property type="entry name" value="TGS_YchF_OLA1"/>
    <property type="match status" value="1"/>
</dbReference>
<organism evidence="2 3">
    <name type="scientific">Nostoc cf. edaphicum LEGE 07299</name>
    <dbReference type="NCBI Taxonomy" id="2777974"/>
    <lineage>
        <taxon>Bacteria</taxon>
        <taxon>Bacillati</taxon>
        <taxon>Cyanobacteriota</taxon>
        <taxon>Cyanophyceae</taxon>
        <taxon>Nostocales</taxon>
        <taxon>Nostocaceae</taxon>
        <taxon>Nostoc</taxon>
    </lineage>
</organism>
<evidence type="ECO:0000313" key="2">
    <source>
        <dbReference type="EMBL" id="MBE9107354.1"/>
    </source>
</evidence>